<evidence type="ECO:0000313" key="12">
    <source>
        <dbReference type="Proteomes" id="UP000018001"/>
    </source>
</evidence>
<feature type="domain" description="Telomeric single stranded DNA binding POT1/Cdc13" evidence="10">
    <location>
        <begin position="9"/>
        <end position="148"/>
    </location>
</feature>
<evidence type="ECO:0000256" key="5">
    <source>
        <dbReference type="ARBA" id="ARBA00022454"/>
    </source>
</evidence>
<dbReference type="InterPro" id="IPR032042">
    <property type="entry name" value="POT1PC"/>
</dbReference>
<dbReference type="eggNOG" id="KOG4757">
    <property type="taxonomic scope" value="Eukaryota"/>
</dbReference>
<evidence type="ECO:0000256" key="7">
    <source>
        <dbReference type="ARBA" id="ARBA00023125"/>
    </source>
</evidence>
<feature type="compositionally biased region" description="Basic and acidic residues" evidence="9">
    <location>
        <begin position="346"/>
        <end position="362"/>
    </location>
</feature>
<evidence type="ECO:0000256" key="4">
    <source>
        <dbReference type="ARBA" id="ARBA00015253"/>
    </source>
</evidence>
<dbReference type="SUPFAM" id="SSF50249">
    <property type="entry name" value="Nucleic acid-binding proteins"/>
    <property type="match status" value="2"/>
</dbReference>
<dbReference type="InterPro" id="IPR011564">
    <property type="entry name" value="Telomer_end-bd_POT1/Cdc13"/>
</dbReference>
<keyword evidence="6" id="KW-0779">Telomere</keyword>
<sequence length="629" mass="71649">MPSSLPPRFIDVNTAKATQGHVNVIGVVVDLLPKSRSGGSSFVTTFTIKDVDIDGNPMAGLKIKYFNDDESLIPDIKAHDVVLLRNIRIRLFRGSLLGVASQHDQIPWTIFRRKVAGQTNSLVIRGRNASDPSPEEKAYAMALLNSIPYEGRAWTPQASNDTSSITIPASRSQPAPAQGRDRFSLIKDVKAHTFADLVVEVVKTFREQDKFLLYVTDYTSNNELFDHYDPSAEDADGGDFIPRRQKEWKGPYGTMTLQVTLWQPHAFFAQNNVKEGDTVFLSNVHIKYDRMTNRLDGAIHTDRLYPHKIRVSILDLDDDERVTELVRRKRDYWRNARHSRLYPSSKKNDGAKTTATEKEKQPPKKKLRREEDQPEVSEPSAPAPAPVRVKRDQLNPNIQAAHPAIPCRPLEDILEGEVHLNNAPGGYEYRLPFQNLNYRAIVRVVDFYPPRLEDFAVAYNPEDDMLSESGASNDDSDEGALMSSNYPHRRRTWEWRFCLLVENGKPVPRGQPKKRMRLYVSGKDAEYLLKIDATDLRKNETRLDELREKLFHLWADLEEKKRALPDGKLDPQSLETPSGKPFTCCIKEYGIKTREEHDPDAMSDESSSGQVDPLAWERRFHMFGTTINA</sequence>
<dbReference type="SMART" id="SM00976">
    <property type="entry name" value="Telo_bind"/>
    <property type="match status" value="1"/>
</dbReference>
<dbReference type="InterPro" id="IPR028389">
    <property type="entry name" value="POT1"/>
</dbReference>
<dbReference type="InParanoid" id="V5FQ31"/>
<evidence type="ECO:0000256" key="9">
    <source>
        <dbReference type="SAM" id="MobiDB-lite"/>
    </source>
</evidence>
<comment type="caution">
    <text evidence="11">The sequence shown here is derived from an EMBL/GenBank/DDBJ whole genome shotgun (WGS) entry which is preliminary data.</text>
</comment>
<keyword evidence="8" id="KW-0539">Nucleus</keyword>
<dbReference type="Gene3D" id="2.40.50.140">
    <property type="entry name" value="Nucleic acid-binding proteins"/>
    <property type="match status" value="2"/>
</dbReference>
<organism evidence="11 12">
    <name type="scientific">Byssochlamys spectabilis (strain No. 5 / NBRC 109023)</name>
    <name type="common">Paecilomyces variotii</name>
    <dbReference type="NCBI Taxonomy" id="1356009"/>
    <lineage>
        <taxon>Eukaryota</taxon>
        <taxon>Fungi</taxon>
        <taxon>Dikarya</taxon>
        <taxon>Ascomycota</taxon>
        <taxon>Pezizomycotina</taxon>
        <taxon>Eurotiomycetes</taxon>
        <taxon>Eurotiomycetidae</taxon>
        <taxon>Eurotiales</taxon>
        <taxon>Thermoascaceae</taxon>
        <taxon>Paecilomyces</taxon>
    </lineage>
</organism>
<proteinExistence type="inferred from homology"/>
<comment type="similarity">
    <text evidence="3">Belongs to the telombin family.</text>
</comment>
<dbReference type="EMBL" id="BAUL01000003">
    <property type="protein sequence ID" value="GAD91711.1"/>
    <property type="molecule type" value="Genomic_DNA"/>
</dbReference>
<comment type="subcellular location">
    <subcellularLocation>
        <location evidence="2">Chromosome</location>
        <location evidence="2">Telomere</location>
    </subcellularLocation>
    <subcellularLocation>
        <location evidence="1">Nucleus</location>
    </subcellularLocation>
</comment>
<gene>
    <name evidence="11" type="ORF">PVAR5_0285</name>
</gene>
<dbReference type="GO" id="GO:0010521">
    <property type="term" value="F:telomerase inhibitor activity"/>
    <property type="evidence" value="ECO:0007669"/>
    <property type="project" value="TreeGrafter"/>
</dbReference>
<dbReference type="FunFam" id="2.40.50.140:FF:000303">
    <property type="entry name" value="Protection of telomeres protein 1"/>
    <property type="match status" value="1"/>
</dbReference>
<evidence type="ECO:0000256" key="8">
    <source>
        <dbReference type="ARBA" id="ARBA00023242"/>
    </source>
</evidence>
<dbReference type="Pfam" id="PF02765">
    <property type="entry name" value="POT1"/>
    <property type="match status" value="1"/>
</dbReference>
<keyword evidence="5" id="KW-0158">Chromosome</keyword>
<name>V5FQ31_BYSSN</name>
<dbReference type="Pfam" id="PF16686">
    <property type="entry name" value="POT1PC"/>
    <property type="match status" value="1"/>
</dbReference>
<dbReference type="PANTHER" id="PTHR14513:SF0">
    <property type="entry name" value="PROTECTION OF TELOMERES PROTEIN 1"/>
    <property type="match status" value="1"/>
</dbReference>
<protein>
    <recommendedName>
        <fullName evidence="4">Protection of telomeres protein 1</fullName>
    </recommendedName>
</protein>
<dbReference type="HOGENOM" id="CLU_016663_1_0_1"/>
<evidence type="ECO:0000256" key="6">
    <source>
        <dbReference type="ARBA" id="ARBA00022895"/>
    </source>
</evidence>
<dbReference type="GO" id="GO:0098505">
    <property type="term" value="F:G-rich strand telomeric DNA binding"/>
    <property type="evidence" value="ECO:0007669"/>
    <property type="project" value="TreeGrafter"/>
</dbReference>
<dbReference type="GO" id="GO:0032210">
    <property type="term" value="P:regulation of telomere maintenance via telomerase"/>
    <property type="evidence" value="ECO:0007669"/>
    <property type="project" value="TreeGrafter"/>
</dbReference>
<dbReference type="GO" id="GO:0016233">
    <property type="term" value="P:telomere capping"/>
    <property type="evidence" value="ECO:0007669"/>
    <property type="project" value="TreeGrafter"/>
</dbReference>
<accession>V5FQ31</accession>
<dbReference type="InterPro" id="IPR012340">
    <property type="entry name" value="NA-bd_OB-fold"/>
</dbReference>
<reference evidence="12" key="1">
    <citation type="journal article" date="2014" name="Genome Announc.">
        <title>Draft genome sequence of the formaldehyde-resistant fungus Byssochlamys spectabilis No. 5 (anamorph Paecilomyces variotii No. 5) (NBRC109023).</title>
        <authorList>
            <person name="Oka T."/>
            <person name="Ekino K."/>
            <person name="Fukuda K."/>
            <person name="Nomura Y."/>
        </authorList>
    </citation>
    <scope>NUCLEOTIDE SEQUENCE [LARGE SCALE GENOMIC DNA]</scope>
    <source>
        <strain evidence="12">No. 5 / NBRC 109023</strain>
    </source>
</reference>
<keyword evidence="12" id="KW-1185">Reference proteome</keyword>
<evidence type="ECO:0000256" key="1">
    <source>
        <dbReference type="ARBA" id="ARBA00004123"/>
    </source>
</evidence>
<dbReference type="Proteomes" id="UP000018001">
    <property type="component" value="Unassembled WGS sequence"/>
</dbReference>
<dbReference type="CDD" id="cd04497">
    <property type="entry name" value="hPOT1_OB1_like"/>
    <property type="match status" value="1"/>
</dbReference>
<dbReference type="PANTHER" id="PTHR14513">
    <property type="entry name" value="PROTECTION OF TELOMERES 1"/>
    <property type="match status" value="1"/>
</dbReference>
<dbReference type="GO" id="GO:0000783">
    <property type="term" value="C:nuclear telomere cap complex"/>
    <property type="evidence" value="ECO:0007669"/>
    <property type="project" value="TreeGrafter"/>
</dbReference>
<evidence type="ECO:0000313" key="11">
    <source>
        <dbReference type="EMBL" id="GAD91711.1"/>
    </source>
</evidence>
<evidence type="ECO:0000259" key="10">
    <source>
        <dbReference type="SMART" id="SM00976"/>
    </source>
</evidence>
<dbReference type="OrthoDB" id="2186770at2759"/>
<dbReference type="AlphaFoldDB" id="V5FQ31"/>
<keyword evidence="7" id="KW-0238">DNA-binding</keyword>
<evidence type="ECO:0000256" key="3">
    <source>
        <dbReference type="ARBA" id="ARBA00008442"/>
    </source>
</evidence>
<evidence type="ECO:0000256" key="2">
    <source>
        <dbReference type="ARBA" id="ARBA00004574"/>
    </source>
</evidence>
<feature type="region of interest" description="Disordered" evidence="9">
    <location>
        <begin position="338"/>
        <end position="388"/>
    </location>
</feature>